<dbReference type="Proteomes" id="UP000324800">
    <property type="component" value="Unassembled WGS sequence"/>
</dbReference>
<name>A0A5J4VS88_9EUKA</name>
<keyword evidence="1" id="KW-0732">Signal</keyword>
<dbReference type="AlphaFoldDB" id="A0A5J4VS88"/>
<dbReference type="EMBL" id="SNRW01005380">
    <property type="protein sequence ID" value="KAA6385183.1"/>
    <property type="molecule type" value="Genomic_DNA"/>
</dbReference>
<comment type="caution">
    <text evidence="2">The sequence shown here is derived from an EMBL/GenBank/DDBJ whole genome shotgun (WGS) entry which is preliminary data.</text>
</comment>
<feature type="non-terminal residue" evidence="2">
    <location>
        <position position="1"/>
    </location>
</feature>
<organism evidence="2 3">
    <name type="scientific">Streblomastix strix</name>
    <dbReference type="NCBI Taxonomy" id="222440"/>
    <lineage>
        <taxon>Eukaryota</taxon>
        <taxon>Metamonada</taxon>
        <taxon>Preaxostyla</taxon>
        <taxon>Oxymonadida</taxon>
        <taxon>Streblomastigidae</taxon>
        <taxon>Streblomastix</taxon>
    </lineage>
</organism>
<gene>
    <name evidence="2" type="ORF">EZS28_019290</name>
</gene>
<feature type="chain" id="PRO_5023890675" evidence="1">
    <location>
        <begin position="25"/>
        <end position="53"/>
    </location>
</feature>
<reference evidence="2 3" key="1">
    <citation type="submission" date="2019-03" db="EMBL/GenBank/DDBJ databases">
        <title>Single cell metagenomics reveals metabolic interactions within the superorganism composed of flagellate Streblomastix strix and complex community of Bacteroidetes bacteria on its surface.</title>
        <authorList>
            <person name="Treitli S.C."/>
            <person name="Kolisko M."/>
            <person name="Husnik F."/>
            <person name="Keeling P."/>
            <person name="Hampl V."/>
        </authorList>
    </citation>
    <scope>NUCLEOTIDE SEQUENCE [LARGE SCALE GENOMIC DNA]</scope>
    <source>
        <strain evidence="2">ST1C</strain>
    </source>
</reference>
<evidence type="ECO:0000313" key="3">
    <source>
        <dbReference type="Proteomes" id="UP000324800"/>
    </source>
</evidence>
<protein>
    <submittedName>
        <fullName evidence="2">Uncharacterized protein</fullName>
    </submittedName>
</protein>
<feature type="signal peptide" evidence="1">
    <location>
        <begin position="1"/>
        <end position="24"/>
    </location>
</feature>
<proteinExistence type="predicted"/>
<evidence type="ECO:0000256" key="1">
    <source>
        <dbReference type="SAM" id="SignalP"/>
    </source>
</evidence>
<sequence length="53" mass="6152">NLQIHSSWKFVWMTILSASLFSEAYTTLQRPLEAKFIFLYQFAEALGLKSVLI</sequence>
<evidence type="ECO:0000313" key="2">
    <source>
        <dbReference type="EMBL" id="KAA6385183.1"/>
    </source>
</evidence>
<accession>A0A5J4VS88</accession>